<feature type="region of interest" description="Disordered" evidence="1">
    <location>
        <begin position="703"/>
        <end position="724"/>
    </location>
</feature>
<keyword evidence="4" id="KW-0255">Endonuclease</keyword>
<evidence type="ECO:0000313" key="4">
    <source>
        <dbReference type="EMBL" id="MFD1913809.1"/>
    </source>
</evidence>
<keyword evidence="4" id="KW-0540">Nuclease</keyword>
<feature type="domain" description="Terminase large subunit GpA endonuclease" evidence="3">
    <location>
        <begin position="358"/>
        <end position="675"/>
    </location>
</feature>
<dbReference type="Pfam" id="PF20454">
    <property type="entry name" value="GpA_nuclease"/>
    <property type="match status" value="1"/>
</dbReference>
<sequence length="724" mass="81267">MVMMMDRGIGPLTQIPPLSPWLTPEELLADALPLIDPPSRITVTEAAERSLRVPVQGVWQRYDRTIMPYTVEPQDMSQSRRFKTVCFIGPSQCGKSQMLLSVAAHAVTCAPGPVQLIHMTKTDADAWVEEKLDPAILNSKDLRERLGSGRDDSTFSRKRFKGMRLTIGYPVSTQLSSRTQRMVLLTDYDHMPQQLGPKDSPEGNPHGMALRRITEYMSRGCVFVESTPAFPIDRTIEWAPHPGHPHMLPPVTAGIVNIYNEGTRGRWYWECPDCSQLFEPRFDRLHYDDTLEPAEAGASAEMECPHCGSLIGHRHKVWLNKQALAGRGGWLHESRLLDEAGNRLLVPVDDSTIRRTPTVSYAFNGAAATRVSWEELVTLYETQKRHAALTGDDVEFGNVHYTRIGLPYAGKAIEDDGALSLAQITEERRPLPRRTAPSWTRFITTSIDVQGNRFEVLVMAWGENGERIPVDRFEIAQPPDHAPQAKGDDGRYRAIDPGRYLADADCLLDLPDRAYPVEGTEISLKPCALVLDFNGPAGWADNAERFWRARRKAGQGGLWWLSVGRGGFDKPARVWHETPERGSKGKRARSIKLLNMAVDRLKESVIAALGRFEARINTQHTPDWMEADHIGELLSEYRTPQGYRKKPGVQRNETLDLSVQALAVAEQKGLNRINWEAPPLWAMPLSEANPFALRAAVAIPDAALPDPAPAPRRRRRSYTPRYME</sequence>
<accession>A0ABW4S8L9</accession>
<evidence type="ECO:0000256" key="1">
    <source>
        <dbReference type="SAM" id="MobiDB-lite"/>
    </source>
</evidence>
<organism evidence="4 5">
    <name type="scientific">Halodurantibacterium flavum</name>
    <dbReference type="NCBI Taxonomy" id="1382802"/>
    <lineage>
        <taxon>Bacteria</taxon>
        <taxon>Pseudomonadati</taxon>
        <taxon>Pseudomonadota</taxon>
        <taxon>Alphaproteobacteria</taxon>
        <taxon>Rhodobacterales</taxon>
        <taxon>Paracoccaceae</taxon>
        <taxon>Halodurantibacterium</taxon>
    </lineage>
</organism>
<dbReference type="RefSeq" id="WP_390264298.1">
    <property type="nucleotide sequence ID" value="NZ_JBHUGH010000013.1"/>
</dbReference>
<feature type="domain" description="Phage terminase large subunit GpA ATPase" evidence="2">
    <location>
        <begin position="60"/>
        <end position="323"/>
    </location>
</feature>
<evidence type="ECO:0000313" key="5">
    <source>
        <dbReference type="Proteomes" id="UP001597353"/>
    </source>
</evidence>
<dbReference type="EMBL" id="JBHUGH010000013">
    <property type="protein sequence ID" value="MFD1913809.1"/>
    <property type="molecule type" value="Genomic_DNA"/>
</dbReference>
<evidence type="ECO:0000259" key="2">
    <source>
        <dbReference type="Pfam" id="PF05876"/>
    </source>
</evidence>
<reference evidence="5" key="1">
    <citation type="journal article" date="2019" name="Int. J. Syst. Evol. Microbiol.">
        <title>The Global Catalogue of Microorganisms (GCM) 10K type strain sequencing project: providing services to taxonomists for standard genome sequencing and annotation.</title>
        <authorList>
            <consortium name="The Broad Institute Genomics Platform"/>
            <consortium name="The Broad Institute Genome Sequencing Center for Infectious Disease"/>
            <person name="Wu L."/>
            <person name="Ma J."/>
        </authorList>
    </citation>
    <scope>NUCLEOTIDE SEQUENCE [LARGE SCALE GENOMIC DNA]</scope>
    <source>
        <strain evidence="5">CGMCC 4.7242</strain>
    </source>
</reference>
<comment type="caution">
    <text evidence="4">The sequence shown here is derived from an EMBL/GenBank/DDBJ whole genome shotgun (WGS) entry which is preliminary data.</text>
</comment>
<dbReference type="Pfam" id="PF05876">
    <property type="entry name" value="GpA_ATPase"/>
    <property type="match status" value="1"/>
</dbReference>
<keyword evidence="4" id="KW-0378">Hydrolase</keyword>
<evidence type="ECO:0000259" key="3">
    <source>
        <dbReference type="Pfam" id="PF20454"/>
    </source>
</evidence>
<dbReference type="InterPro" id="IPR046454">
    <property type="entry name" value="GpA_endonuclease"/>
</dbReference>
<proteinExistence type="predicted"/>
<dbReference type="GO" id="GO:0004519">
    <property type="term" value="F:endonuclease activity"/>
    <property type="evidence" value="ECO:0007669"/>
    <property type="project" value="UniProtKB-KW"/>
</dbReference>
<keyword evidence="5" id="KW-1185">Reference proteome</keyword>
<dbReference type="InterPro" id="IPR046453">
    <property type="entry name" value="GpA_ATPase"/>
</dbReference>
<protein>
    <submittedName>
        <fullName evidence="4">Terminase gpA endonuclease subunit</fullName>
    </submittedName>
</protein>
<name>A0ABW4S8L9_9RHOB</name>
<gene>
    <name evidence="4" type="ORF">ACFSGJ_16465</name>
</gene>
<dbReference type="Proteomes" id="UP001597353">
    <property type="component" value="Unassembled WGS sequence"/>
</dbReference>